<evidence type="ECO:0000256" key="5">
    <source>
        <dbReference type="SAM" id="SignalP"/>
    </source>
</evidence>
<accession>A0A1W4X7R5</accession>
<organism evidence="7 8">
    <name type="scientific">Agrilus planipennis</name>
    <name type="common">Emerald ash borer</name>
    <name type="synonym">Agrilus marcopoli</name>
    <dbReference type="NCBI Taxonomy" id="224129"/>
    <lineage>
        <taxon>Eukaryota</taxon>
        <taxon>Metazoa</taxon>
        <taxon>Ecdysozoa</taxon>
        <taxon>Arthropoda</taxon>
        <taxon>Hexapoda</taxon>
        <taxon>Insecta</taxon>
        <taxon>Pterygota</taxon>
        <taxon>Neoptera</taxon>
        <taxon>Endopterygota</taxon>
        <taxon>Coleoptera</taxon>
        <taxon>Polyphaga</taxon>
        <taxon>Elateriformia</taxon>
        <taxon>Buprestoidea</taxon>
        <taxon>Buprestidae</taxon>
        <taxon>Agrilinae</taxon>
        <taxon>Agrilus</taxon>
    </lineage>
</organism>
<comment type="similarity">
    <text evidence="2 4">Belongs to the AB hydrolase superfamily. Lipase family.</text>
</comment>
<dbReference type="OrthoDB" id="199913at2759"/>
<dbReference type="PANTHER" id="PTHR11610">
    <property type="entry name" value="LIPASE"/>
    <property type="match status" value="1"/>
</dbReference>
<dbReference type="Gene3D" id="3.40.50.1820">
    <property type="entry name" value="alpha/beta hydrolase"/>
    <property type="match status" value="1"/>
</dbReference>
<sequence>MIAINELSFFVSCLLSQLPGPPAISYQDSNLQLWPIDKTKCKFIDPVRDISFQLYTPHNPLFPETIKIGDDALLAASHFDFSKPTIIYFHAFLESSNSGSAVTVRNAFLFRGTHNVITPNAARLEAGPWYLTAAKNTMVVGAYTAQLIDYLVSKGMILEGVHLIGHSLGAQMAGVCGANVRSGRIPRITGLDPAGPLFTFVPDSLRLDPGDAEFVDVIHTDAGVFGFPRSMAHADFWPNGGAAVQPGCLHSEIKTRSPDAVIETAFCSHWRSYQFFAESVLNPHSFLSQQCDNWKQFFTGQCTGIITNMGLGVSRRVRGDFFLQTRDMYPFSIK</sequence>
<dbReference type="FunFam" id="3.40.50.1820:FF:000122">
    <property type="entry name" value="Vitellogenin-3-like Protein"/>
    <property type="match status" value="1"/>
</dbReference>
<proteinExistence type="inferred from homology"/>
<evidence type="ECO:0000256" key="1">
    <source>
        <dbReference type="ARBA" id="ARBA00004613"/>
    </source>
</evidence>
<comment type="subcellular location">
    <subcellularLocation>
        <location evidence="1">Secreted</location>
    </subcellularLocation>
</comment>
<evidence type="ECO:0000256" key="3">
    <source>
        <dbReference type="ARBA" id="ARBA00022525"/>
    </source>
</evidence>
<dbReference type="AlphaFoldDB" id="A0A1W4X7R5"/>
<feature type="chain" id="PRO_5010699834" evidence="5">
    <location>
        <begin position="17"/>
        <end position="334"/>
    </location>
</feature>
<keyword evidence="3" id="KW-0964">Secreted</keyword>
<dbReference type="GO" id="GO:0016042">
    <property type="term" value="P:lipid catabolic process"/>
    <property type="evidence" value="ECO:0007669"/>
    <property type="project" value="TreeGrafter"/>
</dbReference>
<keyword evidence="5" id="KW-0732">Signal</keyword>
<dbReference type="GeneID" id="108741690"/>
<dbReference type="InParanoid" id="A0A1W4X7R5"/>
<evidence type="ECO:0000256" key="2">
    <source>
        <dbReference type="ARBA" id="ARBA00010701"/>
    </source>
</evidence>
<dbReference type="InterPro" id="IPR013818">
    <property type="entry name" value="Lipase"/>
</dbReference>
<evidence type="ECO:0000259" key="6">
    <source>
        <dbReference type="Pfam" id="PF00151"/>
    </source>
</evidence>
<gene>
    <name evidence="8" type="primary">LOC108741690</name>
</gene>
<dbReference type="GO" id="GO:0017171">
    <property type="term" value="F:serine hydrolase activity"/>
    <property type="evidence" value="ECO:0007669"/>
    <property type="project" value="TreeGrafter"/>
</dbReference>
<dbReference type="InterPro" id="IPR029058">
    <property type="entry name" value="AB_hydrolase_fold"/>
</dbReference>
<dbReference type="STRING" id="224129.A0A1W4X7R5"/>
<evidence type="ECO:0000256" key="4">
    <source>
        <dbReference type="RuleBase" id="RU004262"/>
    </source>
</evidence>
<dbReference type="KEGG" id="apln:108741690"/>
<protein>
    <submittedName>
        <fullName evidence="8">Pancreatic lipase-related protein 2-like</fullName>
    </submittedName>
</protein>
<dbReference type="PANTHER" id="PTHR11610:SF169">
    <property type="entry name" value="GH15759P-RELATED"/>
    <property type="match status" value="1"/>
</dbReference>
<dbReference type="CDD" id="cd00707">
    <property type="entry name" value="Pancreat_lipase_like"/>
    <property type="match status" value="1"/>
</dbReference>
<evidence type="ECO:0000313" key="8">
    <source>
        <dbReference type="RefSeq" id="XP_018332079.1"/>
    </source>
</evidence>
<feature type="signal peptide" evidence="5">
    <location>
        <begin position="1"/>
        <end position="16"/>
    </location>
</feature>
<dbReference type="PRINTS" id="PR00821">
    <property type="entry name" value="TAGLIPASE"/>
</dbReference>
<dbReference type="GO" id="GO:0016298">
    <property type="term" value="F:lipase activity"/>
    <property type="evidence" value="ECO:0007669"/>
    <property type="project" value="InterPro"/>
</dbReference>
<dbReference type="GO" id="GO:0005615">
    <property type="term" value="C:extracellular space"/>
    <property type="evidence" value="ECO:0007669"/>
    <property type="project" value="TreeGrafter"/>
</dbReference>
<dbReference type="Pfam" id="PF00151">
    <property type="entry name" value="Lipase"/>
    <property type="match status" value="1"/>
</dbReference>
<dbReference type="InterPro" id="IPR033906">
    <property type="entry name" value="Lipase_N"/>
</dbReference>
<evidence type="ECO:0000313" key="7">
    <source>
        <dbReference type="Proteomes" id="UP000192223"/>
    </source>
</evidence>
<reference evidence="8" key="1">
    <citation type="submission" date="2025-08" db="UniProtKB">
        <authorList>
            <consortium name="RefSeq"/>
        </authorList>
    </citation>
    <scope>IDENTIFICATION</scope>
    <source>
        <tissue evidence="8">Entire body</tissue>
    </source>
</reference>
<dbReference type="SUPFAM" id="SSF53474">
    <property type="entry name" value="alpha/beta-Hydrolases"/>
    <property type="match status" value="1"/>
</dbReference>
<dbReference type="Proteomes" id="UP000192223">
    <property type="component" value="Unplaced"/>
</dbReference>
<feature type="domain" description="Lipase" evidence="6">
    <location>
        <begin position="49"/>
        <end position="331"/>
    </location>
</feature>
<name>A0A1W4X7R5_AGRPL</name>
<dbReference type="RefSeq" id="XP_018332079.1">
    <property type="nucleotide sequence ID" value="XM_018476577.2"/>
</dbReference>
<dbReference type="InterPro" id="IPR000734">
    <property type="entry name" value="TAG_lipase"/>
</dbReference>
<keyword evidence="7" id="KW-1185">Reference proteome</keyword>